<dbReference type="OrthoDB" id="296792at2759"/>
<sequence>MIQAHLHVGQSQPHTSEAPILQFLGKSRKRKRRSLDTNDWISIRDYKIKGNSHTQYLIRLKVDNVVWSFWTRYSMLSELHQILDQLTKSQLPAFPVKRLFGNLNPDFISTRKAQLDVYLQAIFRDPQVRDSKVFQDFISNSKQKAFKKADLDSLHQFKLDLLLTFVHPIPIADPRQLPFLNNLDKQQNQNFILIVNCGLFLRNAFLQFSEQCYTYKIKTMQLKNSDCHSFVNCDDSRFVCDYLICFEVAKQSNIQLSIEKKQNQSD</sequence>
<dbReference type="InterPro" id="IPR001683">
    <property type="entry name" value="PX_dom"/>
</dbReference>
<dbReference type="GO" id="GO:0006886">
    <property type="term" value="P:intracellular protein transport"/>
    <property type="evidence" value="ECO:0007669"/>
    <property type="project" value="TreeGrafter"/>
</dbReference>
<proteinExistence type="predicted"/>
<organism evidence="2 3">
    <name type="scientific">Paramecium octaurelia</name>
    <dbReference type="NCBI Taxonomy" id="43137"/>
    <lineage>
        <taxon>Eukaryota</taxon>
        <taxon>Sar</taxon>
        <taxon>Alveolata</taxon>
        <taxon>Ciliophora</taxon>
        <taxon>Intramacronucleata</taxon>
        <taxon>Oligohymenophorea</taxon>
        <taxon>Peniculida</taxon>
        <taxon>Parameciidae</taxon>
        <taxon>Paramecium</taxon>
    </lineage>
</organism>
<evidence type="ECO:0000259" key="1">
    <source>
        <dbReference type="PROSITE" id="PS50195"/>
    </source>
</evidence>
<protein>
    <recommendedName>
        <fullName evidence="1">PX domain-containing protein</fullName>
    </recommendedName>
</protein>
<comment type="caution">
    <text evidence="2">The sequence shown here is derived from an EMBL/GenBank/DDBJ whole genome shotgun (WGS) entry which is preliminary data.</text>
</comment>
<dbReference type="PROSITE" id="PS50195">
    <property type="entry name" value="PX"/>
    <property type="match status" value="1"/>
</dbReference>
<dbReference type="GO" id="GO:0032456">
    <property type="term" value="P:endocytic recycling"/>
    <property type="evidence" value="ECO:0007669"/>
    <property type="project" value="TreeGrafter"/>
</dbReference>
<evidence type="ECO:0000313" key="2">
    <source>
        <dbReference type="EMBL" id="CAD8192872.1"/>
    </source>
</evidence>
<accession>A0A8S1WU96</accession>
<dbReference type="GO" id="GO:0035091">
    <property type="term" value="F:phosphatidylinositol binding"/>
    <property type="evidence" value="ECO:0007669"/>
    <property type="project" value="InterPro"/>
</dbReference>
<keyword evidence="3" id="KW-1185">Reference proteome</keyword>
<dbReference type="PANTHER" id="PTHR12431">
    <property type="entry name" value="SORTING NEXIN 17 AND 27"/>
    <property type="match status" value="1"/>
</dbReference>
<dbReference type="SMART" id="SM00312">
    <property type="entry name" value="PX"/>
    <property type="match status" value="1"/>
</dbReference>
<reference evidence="2" key="1">
    <citation type="submission" date="2021-01" db="EMBL/GenBank/DDBJ databases">
        <authorList>
            <consortium name="Genoscope - CEA"/>
            <person name="William W."/>
        </authorList>
    </citation>
    <scope>NUCLEOTIDE SEQUENCE</scope>
</reference>
<feature type="domain" description="PX" evidence="1">
    <location>
        <begin position="34"/>
        <end position="144"/>
    </location>
</feature>
<dbReference type="GO" id="GO:0005769">
    <property type="term" value="C:early endosome"/>
    <property type="evidence" value="ECO:0007669"/>
    <property type="project" value="TreeGrafter"/>
</dbReference>
<name>A0A8S1WU96_PAROT</name>
<gene>
    <name evidence="2" type="ORF">POCTA_138.1.T1030080</name>
</gene>
<dbReference type="Proteomes" id="UP000683925">
    <property type="component" value="Unassembled WGS sequence"/>
</dbReference>
<dbReference type="CDD" id="cd06093">
    <property type="entry name" value="PX_domain"/>
    <property type="match status" value="1"/>
</dbReference>
<evidence type="ECO:0000313" key="3">
    <source>
        <dbReference type="Proteomes" id="UP000683925"/>
    </source>
</evidence>
<dbReference type="OMA" id="NDWISIR"/>
<dbReference type="EMBL" id="CAJJDP010000103">
    <property type="protein sequence ID" value="CAD8192872.1"/>
    <property type="molecule type" value="Genomic_DNA"/>
</dbReference>
<dbReference type="Pfam" id="PF00787">
    <property type="entry name" value="PX"/>
    <property type="match status" value="1"/>
</dbReference>
<dbReference type="AlphaFoldDB" id="A0A8S1WU96"/>
<dbReference type="PANTHER" id="PTHR12431:SF14">
    <property type="entry name" value="LD15323P"/>
    <property type="match status" value="1"/>
</dbReference>